<dbReference type="Proteomes" id="UP000201465">
    <property type="component" value="Segment"/>
</dbReference>
<organism evidence="1 2">
    <name type="scientific">Cedratvirus A11</name>
    <dbReference type="NCBI Taxonomy" id="1903266"/>
    <lineage>
        <taxon>Viruses</taxon>
        <taxon>Pithoviruses</taxon>
        <taxon>Orthocedratvirinae</taxon>
        <taxon>Alphacedratvirus</taxon>
        <taxon>Alphacedratvirus aljazairmassiliense</taxon>
    </lineage>
</organism>
<name>A0A1M7XTS6_9VIRU</name>
<gene>
    <name evidence="1" type="ORF">BQ3484_18</name>
</gene>
<sequence length="284" mass="33003">MQQARRYNLLVLDKLYPIDESMLHRSGYLDSLFSGRFGNEETKRFSLNPSEEEAFQFVYDYLSGEEPVLPVDLFPEVVNLASFLDIPDLMDYLVLQIGKIPLPILRSVKPLPQIEVPLVEYFLRHTSKFALLPPWVQEFFIENQTRKHPKEIRKEPLLLFIRKRIKPNKGKKVKFGACVGETRPNEIDVASIPYSIRSGKRIYDYRDKILTCPKKYPHLNLRDNWDVCCSKKKGNLNAELGSLLESSTPVETDLGLVFVPTSYNKDFIFTRGYNYITRLNAYTI</sequence>
<dbReference type="CDD" id="cd18186">
    <property type="entry name" value="BTB_POZ_ZBTB_KLHL-like"/>
    <property type="match status" value="1"/>
</dbReference>
<dbReference type="InterPro" id="IPR011333">
    <property type="entry name" value="SKP1/BTB/POZ_sf"/>
</dbReference>
<dbReference type="GeneID" id="30523119"/>
<dbReference type="EMBL" id="LT671577">
    <property type="protein sequence ID" value="SHO33086.1"/>
    <property type="molecule type" value="Genomic_DNA"/>
</dbReference>
<proteinExistence type="predicted"/>
<evidence type="ECO:0000313" key="2">
    <source>
        <dbReference type="Proteomes" id="UP000201465"/>
    </source>
</evidence>
<dbReference type="KEGG" id="vg:30523119"/>
<accession>A0A1M7XTS6</accession>
<dbReference type="Gene3D" id="3.30.710.10">
    <property type="entry name" value="Potassium Channel Kv1.1, Chain A"/>
    <property type="match status" value="1"/>
</dbReference>
<keyword evidence="2" id="KW-1185">Reference proteome</keyword>
<dbReference type="RefSeq" id="YP_009328958.1">
    <property type="nucleotide sequence ID" value="NC_032108.1"/>
</dbReference>
<evidence type="ECO:0000313" key="1">
    <source>
        <dbReference type="EMBL" id="SHO33086.1"/>
    </source>
</evidence>
<dbReference type="SUPFAM" id="SSF54695">
    <property type="entry name" value="POZ domain"/>
    <property type="match status" value="1"/>
</dbReference>
<protein>
    <submittedName>
        <fullName evidence="1">SKP1/BTB/POZ domain</fullName>
    </submittedName>
</protein>
<reference evidence="1 2" key="1">
    <citation type="submission" date="2016-11" db="EMBL/GenBank/DDBJ databases">
        <authorList>
            <consortium name="Urmite Genomes"/>
        </authorList>
    </citation>
    <scope>NUCLEOTIDE SEQUENCE [LARGE SCALE GENOMIC DNA]</scope>
    <source>
        <strain evidence="1 2">A11</strain>
    </source>
</reference>